<protein>
    <submittedName>
        <fullName evidence="1">(wild Malaysian banana) hypothetical protein</fullName>
    </submittedName>
</protein>
<dbReference type="Proteomes" id="UP000012960">
    <property type="component" value="Unplaced"/>
</dbReference>
<accession>A0A804J653</accession>
<dbReference type="InParanoid" id="A0A804J653"/>
<reference evidence="1" key="1">
    <citation type="submission" date="2021-03" db="EMBL/GenBank/DDBJ databases">
        <authorList>
            <consortium name="Genoscope - CEA"/>
            <person name="William W."/>
        </authorList>
    </citation>
    <scope>NUCLEOTIDE SEQUENCE</scope>
    <source>
        <strain evidence="1">Doubled-haploid Pahang</strain>
    </source>
</reference>
<gene>
    <name evidence="1" type="ORF">GSMUA_271540.1</name>
</gene>
<dbReference type="EMBL" id="HG996470">
    <property type="protein sequence ID" value="CAG1838977.1"/>
    <property type="molecule type" value="Genomic_DNA"/>
</dbReference>
<evidence type="ECO:0000313" key="2">
    <source>
        <dbReference type="EnsemblPlants" id="Ma05_p19110.1"/>
    </source>
</evidence>
<proteinExistence type="predicted"/>
<organism evidence="2 3">
    <name type="scientific">Musa acuminata subsp. malaccensis</name>
    <name type="common">Wild banana</name>
    <name type="synonym">Musa malaccensis</name>
    <dbReference type="NCBI Taxonomy" id="214687"/>
    <lineage>
        <taxon>Eukaryota</taxon>
        <taxon>Viridiplantae</taxon>
        <taxon>Streptophyta</taxon>
        <taxon>Embryophyta</taxon>
        <taxon>Tracheophyta</taxon>
        <taxon>Spermatophyta</taxon>
        <taxon>Magnoliopsida</taxon>
        <taxon>Liliopsida</taxon>
        <taxon>Zingiberales</taxon>
        <taxon>Musaceae</taxon>
        <taxon>Musa</taxon>
    </lineage>
</organism>
<sequence>MGGTQWLGLCVFDGRRRDRPGSQGRRHRPATYRLTNVAEIKVMKESFFLLEKLLILEELVLGISSFYSFSYFQGSIQRCHNVAGGSNLPRKKRNHLHLRHRESDLEKKRNQNQQAMRMRSSFLW</sequence>
<evidence type="ECO:0000313" key="3">
    <source>
        <dbReference type="Proteomes" id="UP000012960"/>
    </source>
</evidence>
<dbReference type="Gramene" id="Ma05_t19110.1">
    <property type="protein sequence ID" value="Ma05_p19110.1"/>
    <property type="gene ID" value="Ma05_g19110"/>
</dbReference>
<dbReference type="AlphaFoldDB" id="A0A804J653"/>
<keyword evidence="3" id="KW-1185">Reference proteome</keyword>
<name>A0A804J653_MUSAM</name>
<dbReference type="EnsemblPlants" id="Ma05_t19110.1">
    <property type="protein sequence ID" value="Ma05_p19110.1"/>
    <property type="gene ID" value="Ma05_g19110"/>
</dbReference>
<evidence type="ECO:0000313" key="1">
    <source>
        <dbReference type="EMBL" id="CAG1838977.1"/>
    </source>
</evidence>
<reference evidence="2" key="2">
    <citation type="submission" date="2021-05" db="UniProtKB">
        <authorList>
            <consortium name="EnsemblPlants"/>
        </authorList>
    </citation>
    <scope>IDENTIFICATION</scope>
    <source>
        <strain evidence="2">subsp. malaccensis</strain>
    </source>
</reference>